<evidence type="ECO:0000313" key="1">
    <source>
        <dbReference type="EMBL" id="CAL1367649.1"/>
    </source>
</evidence>
<reference evidence="1 2" key="1">
    <citation type="submission" date="2024-04" db="EMBL/GenBank/DDBJ databases">
        <authorList>
            <person name="Fracassetti M."/>
        </authorList>
    </citation>
    <scope>NUCLEOTIDE SEQUENCE [LARGE SCALE GENOMIC DNA]</scope>
</reference>
<sequence>MDQLFHSFGSHIWTRNGLSNGNWLGSKGTTSRCSSSGTRWTRRAGLNEAAIGDNMPLLFCNICRNCVVDKTFDNGQQCDNDDI</sequence>
<proteinExistence type="predicted"/>
<gene>
    <name evidence="1" type="ORF">LTRI10_LOCUS11207</name>
</gene>
<evidence type="ECO:0000313" key="2">
    <source>
        <dbReference type="Proteomes" id="UP001497516"/>
    </source>
</evidence>
<keyword evidence="2" id="KW-1185">Reference proteome</keyword>
<name>A0AAV2D539_9ROSI</name>
<dbReference type="AlphaFoldDB" id="A0AAV2D539"/>
<dbReference type="Proteomes" id="UP001497516">
    <property type="component" value="Chromosome 2"/>
</dbReference>
<organism evidence="1 2">
    <name type="scientific">Linum trigynum</name>
    <dbReference type="NCBI Taxonomy" id="586398"/>
    <lineage>
        <taxon>Eukaryota</taxon>
        <taxon>Viridiplantae</taxon>
        <taxon>Streptophyta</taxon>
        <taxon>Embryophyta</taxon>
        <taxon>Tracheophyta</taxon>
        <taxon>Spermatophyta</taxon>
        <taxon>Magnoliopsida</taxon>
        <taxon>eudicotyledons</taxon>
        <taxon>Gunneridae</taxon>
        <taxon>Pentapetalae</taxon>
        <taxon>rosids</taxon>
        <taxon>fabids</taxon>
        <taxon>Malpighiales</taxon>
        <taxon>Linaceae</taxon>
        <taxon>Linum</taxon>
    </lineage>
</organism>
<accession>A0AAV2D539</accession>
<dbReference type="EMBL" id="OZ034815">
    <property type="protein sequence ID" value="CAL1367649.1"/>
    <property type="molecule type" value="Genomic_DNA"/>
</dbReference>
<protein>
    <submittedName>
        <fullName evidence="1">Uncharacterized protein</fullName>
    </submittedName>
</protein>